<comment type="caution">
    <text evidence="2">The sequence shown here is derived from an EMBL/GenBank/DDBJ whole genome shotgun (WGS) entry which is preliminary data.</text>
</comment>
<dbReference type="STRING" id="1108044.GOOTI_076_00070"/>
<sequence length="292" mass="31632">MNMTASSNAGQSKAGQSKAEHIARFGTYGAWGWFKQFSPDEARQIEELGYGTIWLGGSPENLHPIRTILEATENITVATGIVNIWNSIPYVIAGEFHALERDFPGRFYLGIGAGHPEATSEYTTPFKAVGRYLDALDGKQVPPNRRLLAALGPRMLRMSAERSLGAHPYLTTPEHTAQAREILGPDALLAPEHKVVLTEDAQEARAVGRPPVDKPYLHLRNYTNNLKRLGYTDEDIADGGSDALIDDLVAHGTAAQVKARLDEHLAAGANHVAIQVLGSKTPVEQLAAIITA</sequence>
<dbReference type="OrthoDB" id="4760590at2"/>
<dbReference type="InterPro" id="IPR036661">
    <property type="entry name" value="Luciferase-like_sf"/>
</dbReference>
<dbReference type="AlphaFoldDB" id="H5TJH0"/>
<dbReference type="PANTHER" id="PTHR30137">
    <property type="entry name" value="LUCIFERASE-LIKE MONOOXYGENASE"/>
    <property type="match status" value="1"/>
</dbReference>
<dbReference type="SUPFAM" id="SSF51679">
    <property type="entry name" value="Bacterial luciferase-like"/>
    <property type="match status" value="1"/>
</dbReference>
<dbReference type="InterPro" id="IPR050766">
    <property type="entry name" value="Bact_Lucif_Oxidored"/>
</dbReference>
<dbReference type="Gene3D" id="3.20.20.30">
    <property type="entry name" value="Luciferase-like domain"/>
    <property type="match status" value="1"/>
</dbReference>
<feature type="domain" description="Luciferase-like" evidence="1">
    <location>
        <begin position="41"/>
        <end position="119"/>
    </location>
</feature>
<proteinExistence type="predicted"/>
<dbReference type="GO" id="GO:0005829">
    <property type="term" value="C:cytosol"/>
    <property type="evidence" value="ECO:0007669"/>
    <property type="project" value="TreeGrafter"/>
</dbReference>
<dbReference type="InterPro" id="IPR011251">
    <property type="entry name" value="Luciferase-like_dom"/>
</dbReference>
<dbReference type="Proteomes" id="UP000005038">
    <property type="component" value="Unassembled WGS sequence"/>
</dbReference>
<reference evidence="2" key="1">
    <citation type="submission" date="2012-02" db="EMBL/GenBank/DDBJ databases">
        <title>Whole genome shotgun sequence of Gordonia otitidis NBRC 100426.</title>
        <authorList>
            <person name="Yoshida I."/>
            <person name="Hosoyama A."/>
            <person name="Tsuchikane K."/>
            <person name="Katsumata H."/>
            <person name="Yamazaki S."/>
            <person name="Fujita N."/>
        </authorList>
    </citation>
    <scope>NUCLEOTIDE SEQUENCE [LARGE SCALE GENOMIC DNA]</scope>
    <source>
        <strain evidence="2">NBRC 100426</strain>
    </source>
</reference>
<name>H5TJH0_GORO1</name>
<organism evidence="2 3">
    <name type="scientific">Gordonia otitidis (strain DSM 44809 / CCUG 52243 / JCM 12355 / NBRC 100426 / IFM 10032)</name>
    <dbReference type="NCBI Taxonomy" id="1108044"/>
    <lineage>
        <taxon>Bacteria</taxon>
        <taxon>Bacillati</taxon>
        <taxon>Actinomycetota</taxon>
        <taxon>Actinomycetes</taxon>
        <taxon>Mycobacteriales</taxon>
        <taxon>Gordoniaceae</taxon>
        <taxon>Gordonia</taxon>
    </lineage>
</organism>
<protein>
    <recommendedName>
        <fullName evidence="1">Luciferase-like domain-containing protein</fullName>
    </recommendedName>
</protein>
<gene>
    <name evidence="2" type="ORF">GOOTI_076_00070</name>
</gene>
<dbReference type="NCBIfam" id="TIGR03620">
    <property type="entry name" value="F420_MSMEG_4141"/>
    <property type="match status" value="1"/>
</dbReference>
<dbReference type="GO" id="GO:0016705">
    <property type="term" value="F:oxidoreductase activity, acting on paired donors, with incorporation or reduction of molecular oxygen"/>
    <property type="evidence" value="ECO:0007669"/>
    <property type="project" value="InterPro"/>
</dbReference>
<dbReference type="Pfam" id="PF00296">
    <property type="entry name" value="Bac_luciferase"/>
    <property type="match status" value="1"/>
</dbReference>
<keyword evidence="3" id="KW-1185">Reference proteome</keyword>
<dbReference type="EMBL" id="BAFB01000076">
    <property type="protein sequence ID" value="GAB33628.1"/>
    <property type="molecule type" value="Genomic_DNA"/>
</dbReference>
<accession>H5TJH0</accession>
<dbReference type="PANTHER" id="PTHR30137:SF18">
    <property type="entry name" value="CONSERVED PROTEIN"/>
    <property type="match status" value="1"/>
</dbReference>
<dbReference type="InterPro" id="IPR019922">
    <property type="entry name" value="Lucif-like_OxRdatse_MSMEG_4141"/>
</dbReference>
<evidence type="ECO:0000313" key="3">
    <source>
        <dbReference type="Proteomes" id="UP000005038"/>
    </source>
</evidence>
<evidence type="ECO:0000313" key="2">
    <source>
        <dbReference type="EMBL" id="GAB33628.1"/>
    </source>
</evidence>
<evidence type="ECO:0000259" key="1">
    <source>
        <dbReference type="Pfam" id="PF00296"/>
    </source>
</evidence>